<dbReference type="EMBL" id="PDNA01000035">
    <property type="protein sequence ID" value="PGH21419.1"/>
    <property type="molecule type" value="Genomic_DNA"/>
</dbReference>
<evidence type="ECO:0000313" key="3">
    <source>
        <dbReference type="Proteomes" id="UP000224634"/>
    </source>
</evidence>
<protein>
    <submittedName>
        <fullName evidence="2">Uncharacterized protein</fullName>
    </submittedName>
</protein>
<proteinExistence type="predicted"/>
<keyword evidence="1" id="KW-0472">Membrane</keyword>
<sequence>MARKPRSPLPTYLKLSRIQITTPDIESGSGVPNAPPGNCSSFFPTTPQYITRTTDLKAEDVILDAVSMGFLRSPRENSSTSNRQFPNNDHPYARFLRRKFDTYESKNGGESLFVEPRKGHSYTIHNHQGGTTIKSCQYPIRIGYERELLLSSNTPGLEVAEQPIAEILRRLGSVHLFGEHMDPQLSTGNLSPSALHVSSLNAYTLYRIGRIQIHWLQSSLDTVFSRIISEYKYLEQQDNILRVNPIDDFLYEVILSYKLIFGQNRRSAGRYQRVERKQLIRQGDSDPVDPLLDKLCGFRNRKQVHVAKQQLSRLSELWNDHRDELRRYALWAVVLFSSIGILLGVLQLVASVAQTVISWKAYQQQDSQRAAF</sequence>
<reference evidence="2 3" key="1">
    <citation type="submission" date="2017-10" db="EMBL/GenBank/DDBJ databases">
        <title>Comparative genomics in systemic dimorphic fungi from Ajellomycetaceae.</title>
        <authorList>
            <person name="Munoz J.F."/>
            <person name="Mcewen J.G."/>
            <person name="Clay O.K."/>
            <person name="Cuomo C.A."/>
        </authorList>
    </citation>
    <scope>NUCLEOTIDE SEQUENCE [LARGE SCALE GENOMIC DNA]</scope>
    <source>
        <strain evidence="2 3">UAMH7299</strain>
    </source>
</reference>
<dbReference type="Proteomes" id="UP000224634">
    <property type="component" value="Unassembled WGS sequence"/>
</dbReference>
<name>A0A2B7YK36_POLH7</name>
<keyword evidence="1" id="KW-1133">Transmembrane helix</keyword>
<dbReference type="AlphaFoldDB" id="A0A2B7YK36"/>
<dbReference type="STRING" id="1447883.A0A2B7YK36"/>
<feature type="transmembrane region" description="Helical" evidence="1">
    <location>
        <begin position="328"/>
        <end position="350"/>
    </location>
</feature>
<keyword evidence="3" id="KW-1185">Reference proteome</keyword>
<dbReference type="OrthoDB" id="4207198at2759"/>
<evidence type="ECO:0000256" key="1">
    <source>
        <dbReference type="SAM" id="Phobius"/>
    </source>
</evidence>
<organism evidence="2 3">
    <name type="scientific">Polytolypa hystricis (strain UAMH7299)</name>
    <dbReference type="NCBI Taxonomy" id="1447883"/>
    <lineage>
        <taxon>Eukaryota</taxon>
        <taxon>Fungi</taxon>
        <taxon>Dikarya</taxon>
        <taxon>Ascomycota</taxon>
        <taxon>Pezizomycotina</taxon>
        <taxon>Eurotiomycetes</taxon>
        <taxon>Eurotiomycetidae</taxon>
        <taxon>Onygenales</taxon>
        <taxon>Onygenales incertae sedis</taxon>
        <taxon>Polytolypa</taxon>
    </lineage>
</organism>
<keyword evidence="1" id="KW-0812">Transmembrane</keyword>
<comment type="caution">
    <text evidence="2">The sequence shown here is derived from an EMBL/GenBank/DDBJ whole genome shotgun (WGS) entry which is preliminary data.</text>
</comment>
<gene>
    <name evidence="2" type="ORF">AJ80_03210</name>
</gene>
<accession>A0A2B7YK36</accession>
<evidence type="ECO:0000313" key="2">
    <source>
        <dbReference type="EMBL" id="PGH21419.1"/>
    </source>
</evidence>